<evidence type="ECO:0000313" key="2">
    <source>
        <dbReference type="EMBL" id="RCN46449.1"/>
    </source>
</evidence>
<protein>
    <submittedName>
        <fullName evidence="2">Uncharacterized protein</fullName>
    </submittedName>
</protein>
<dbReference type="STRING" id="29170.A0A368GT31"/>
<dbReference type="EMBL" id="JOJR01000079">
    <property type="protein sequence ID" value="RCN46449.1"/>
    <property type="molecule type" value="Genomic_DNA"/>
</dbReference>
<keyword evidence="3" id="KW-1185">Reference proteome</keyword>
<dbReference type="InterPro" id="IPR015943">
    <property type="entry name" value="WD40/YVTN_repeat-like_dom_sf"/>
</dbReference>
<feature type="compositionally biased region" description="Acidic residues" evidence="1">
    <location>
        <begin position="473"/>
        <end position="485"/>
    </location>
</feature>
<comment type="caution">
    <text evidence="2">The sequence shown here is derived from an EMBL/GenBank/DDBJ whole genome shotgun (WGS) entry which is preliminary data.</text>
</comment>
<feature type="region of interest" description="Disordered" evidence="1">
    <location>
        <begin position="411"/>
        <end position="491"/>
    </location>
</feature>
<feature type="compositionally biased region" description="Low complexity" evidence="1">
    <location>
        <begin position="445"/>
        <end position="466"/>
    </location>
</feature>
<evidence type="ECO:0000256" key="1">
    <source>
        <dbReference type="SAM" id="MobiDB-lite"/>
    </source>
</evidence>
<dbReference type="OrthoDB" id="5869243at2759"/>
<gene>
    <name evidence="2" type="ORF">ANCCAN_07537</name>
</gene>
<dbReference type="PANTHER" id="PTHR23287">
    <property type="entry name" value="RUBY-EYE2-LIKE PROTEIN"/>
    <property type="match status" value="1"/>
</dbReference>
<feature type="non-terminal residue" evidence="2">
    <location>
        <position position="626"/>
    </location>
</feature>
<accession>A0A368GT31</accession>
<proteinExistence type="predicted"/>
<dbReference type="GO" id="GO:0005737">
    <property type="term" value="C:cytoplasm"/>
    <property type="evidence" value="ECO:0007669"/>
    <property type="project" value="GOC"/>
</dbReference>
<sequence>MRISSCVWWPFEREIPETFDLGTVSVELTCIASSSKFIILGTGCGTLFVYNKKLGRLARPLRTNSFEAVTCVHHLSLLDDYVVVGHNTGTLIAMRLPSGREGASTSLAQCIDNDSHRRSPITCVRISADTQKIVSGDASGTVILSTVIFETVPIRNSLMMIILRYLVVFRVGEIGCIVSAAWNLEGTILGVLSSSNVLIMFDLLLSRVLWRAPLNDHICCSVGDFCVDDDDSILYITKPRGVHRVGVSTAAKFLAEADTDSPVASLLSSPKKLLSSSALRVTQKGFSFINNAINAAKDISSGYEVSNLMEDALKILDGKDDAQNLTQDFLSNTNREDLSGTSSLGDFTRDANKVPVTEDTDVFVKRKEKIRCKKENHMESPDVYDHRDTSQRTIDEETILALRREVLGNSVLSSSPCGSGISIESPPTWSPRDSPHISGLHMKSSDSTKASSTPSSSRDSPPGGSRKLLPPDAEADETSQSDGEEDLSKPAELTEPVIYSEVLPHGADSVATAYEYLLLKSSSKPETSKVRPSVPTDSSAVQHRLVLQERSRKNVVLNDQVDIWIKVFLPYTAKSFTVGRQHIVLCHRRKTPRIITLDDLGSKKSNWQAAKWAADSVSMNGEFFFF</sequence>
<dbReference type="PANTHER" id="PTHR23287:SF16">
    <property type="entry name" value="TECTONIN BETA-PROPELLER REPEAT-CONTAINING PROTEIN 2"/>
    <property type="match status" value="1"/>
</dbReference>
<organism evidence="2 3">
    <name type="scientific">Ancylostoma caninum</name>
    <name type="common">Dog hookworm</name>
    <dbReference type="NCBI Taxonomy" id="29170"/>
    <lineage>
        <taxon>Eukaryota</taxon>
        <taxon>Metazoa</taxon>
        <taxon>Ecdysozoa</taxon>
        <taxon>Nematoda</taxon>
        <taxon>Chromadorea</taxon>
        <taxon>Rhabditida</taxon>
        <taxon>Rhabditina</taxon>
        <taxon>Rhabditomorpha</taxon>
        <taxon>Strongyloidea</taxon>
        <taxon>Ancylostomatidae</taxon>
        <taxon>Ancylostomatinae</taxon>
        <taxon>Ancylostoma</taxon>
    </lineage>
</organism>
<dbReference type="Proteomes" id="UP000252519">
    <property type="component" value="Unassembled WGS sequence"/>
</dbReference>
<dbReference type="AlphaFoldDB" id="A0A368GT31"/>
<name>A0A368GT31_ANCCA</name>
<dbReference type="GO" id="GO:0032527">
    <property type="term" value="P:protein exit from endoplasmic reticulum"/>
    <property type="evidence" value="ECO:0007669"/>
    <property type="project" value="TreeGrafter"/>
</dbReference>
<evidence type="ECO:0000313" key="3">
    <source>
        <dbReference type="Proteomes" id="UP000252519"/>
    </source>
</evidence>
<dbReference type="SUPFAM" id="SSF69322">
    <property type="entry name" value="Tricorn protease domain 2"/>
    <property type="match status" value="1"/>
</dbReference>
<dbReference type="Gene3D" id="2.130.10.10">
    <property type="entry name" value="YVTN repeat-like/Quinoprotein amine dehydrogenase"/>
    <property type="match status" value="1"/>
</dbReference>
<reference evidence="2 3" key="1">
    <citation type="submission" date="2014-10" db="EMBL/GenBank/DDBJ databases">
        <title>Draft genome of the hookworm Ancylostoma caninum.</title>
        <authorList>
            <person name="Mitreva M."/>
        </authorList>
    </citation>
    <scope>NUCLEOTIDE SEQUENCE [LARGE SCALE GENOMIC DNA]</scope>
    <source>
        <strain evidence="2 3">Baltimore</strain>
    </source>
</reference>